<feature type="compositionally biased region" description="Basic residues" evidence="1">
    <location>
        <begin position="51"/>
        <end position="63"/>
    </location>
</feature>
<gene>
    <name evidence="2" type="ORF">MGL_3682</name>
</gene>
<dbReference type="VEuPathDB" id="FungiDB:MGL_3682"/>
<reference evidence="2 3" key="1">
    <citation type="journal article" date="2007" name="Proc. Natl. Acad. Sci. U.S.A.">
        <title>Dandruff-associated Malassezia genomes reveal convergent and divergent virulence traits shared with plant and human fungal pathogens.</title>
        <authorList>
            <person name="Xu J."/>
            <person name="Saunders C.W."/>
            <person name="Hu P."/>
            <person name="Grant R.A."/>
            <person name="Boekhout T."/>
            <person name="Kuramae E.E."/>
            <person name="Kronstad J.W."/>
            <person name="Deangelis Y.M."/>
            <person name="Reeder N.L."/>
            <person name="Johnstone K.R."/>
            <person name="Leland M."/>
            <person name="Fieno A.M."/>
            <person name="Begley W.M."/>
            <person name="Sun Y."/>
            <person name="Lacey M.P."/>
            <person name="Chaudhary T."/>
            <person name="Keough T."/>
            <person name="Chu L."/>
            <person name="Sears R."/>
            <person name="Yuan B."/>
            <person name="Dawson T.L.Jr."/>
        </authorList>
    </citation>
    <scope>NUCLEOTIDE SEQUENCE [LARGE SCALE GENOMIC DNA]</scope>
    <source>
        <strain evidence="3">ATCC MYA-4612 / CBS 7966</strain>
    </source>
</reference>
<feature type="region of interest" description="Disordered" evidence="1">
    <location>
        <begin position="40"/>
        <end position="71"/>
    </location>
</feature>
<organism evidence="2 3">
    <name type="scientific">Malassezia globosa (strain ATCC MYA-4612 / CBS 7966)</name>
    <name type="common">Dandruff-associated fungus</name>
    <dbReference type="NCBI Taxonomy" id="425265"/>
    <lineage>
        <taxon>Eukaryota</taxon>
        <taxon>Fungi</taxon>
        <taxon>Dikarya</taxon>
        <taxon>Basidiomycota</taxon>
        <taxon>Ustilaginomycotina</taxon>
        <taxon>Malasseziomycetes</taxon>
        <taxon>Malasseziales</taxon>
        <taxon>Malasseziaceae</taxon>
        <taxon>Malassezia</taxon>
    </lineage>
</organism>
<proteinExistence type="predicted"/>
<dbReference type="Proteomes" id="UP000008837">
    <property type="component" value="Unassembled WGS sequence"/>
</dbReference>
<dbReference type="InParanoid" id="A8QAC3"/>
<feature type="compositionally biased region" description="Basic and acidic residues" evidence="1">
    <location>
        <begin position="105"/>
        <end position="116"/>
    </location>
</feature>
<name>A8QAC3_MALGO</name>
<evidence type="ECO:0000313" key="2">
    <source>
        <dbReference type="EMBL" id="EDP42001.1"/>
    </source>
</evidence>
<accession>A8QAC3</accession>
<dbReference type="EMBL" id="AAYY01000014">
    <property type="protein sequence ID" value="EDP42001.1"/>
    <property type="molecule type" value="Genomic_DNA"/>
</dbReference>
<sequence length="116" mass="12800">MLAPYVRSYSIPTLPVTCTGALDGSVQVFFTELEGVQEPTSTTSAWTYQPARRKARPRSRRSKPLGTSSEPLSLTEEAFWTLPPAKAEYGPEVLTTPIPISPKLHGTDERIPQIDQ</sequence>
<dbReference type="AlphaFoldDB" id="A8QAC3"/>
<evidence type="ECO:0000256" key="1">
    <source>
        <dbReference type="SAM" id="MobiDB-lite"/>
    </source>
</evidence>
<comment type="caution">
    <text evidence="2">The sequence shown here is derived from an EMBL/GenBank/DDBJ whole genome shotgun (WGS) entry which is preliminary data.</text>
</comment>
<dbReference type="GeneID" id="5853521"/>
<protein>
    <submittedName>
        <fullName evidence="2">Uncharacterized protein</fullName>
    </submittedName>
</protein>
<dbReference type="RefSeq" id="XP_001729215.1">
    <property type="nucleotide sequence ID" value="XM_001729163.1"/>
</dbReference>
<evidence type="ECO:0000313" key="3">
    <source>
        <dbReference type="Proteomes" id="UP000008837"/>
    </source>
</evidence>
<dbReference type="KEGG" id="mgl:MGL_3682"/>
<keyword evidence="3" id="KW-1185">Reference proteome</keyword>
<dbReference type="STRING" id="425265.A8QAC3"/>
<feature type="region of interest" description="Disordered" evidence="1">
    <location>
        <begin position="93"/>
        <end position="116"/>
    </location>
</feature>